<gene>
    <name evidence="2" type="ORF">EQP59_01585</name>
</gene>
<accession>A0A410JPU1</accession>
<feature type="domain" description="SusD-like N-terminal" evidence="1">
    <location>
        <begin position="22"/>
        <end position="226"/>
    </location>
</feature>
<dbReference type="Gene3D" id="1.25.40.390">
    <property type="match status" value="2"/>
</dbReference>
<dbReference type="SUPFAM" id="SSF48452">
    <property type="entry name" value="TPR-like"/>
    <property type="match status" value="1"/>
</dbReference>
<name>A0A410JPU1_ORNRH</name>
<dbReference type="InterPro" id="IPR033985">
    <property type="entry name" value="SusD-like_N"/>
</dbReference>
<dbReference type="InterPro" id="IPR011990">
    <property type="entry name" value="TPR-like_helical_dom_sf"/>
</dbReference>
<dbReference type="Pfam" id="PF14322">
    <property type="entry name" value="SusD-like_3"/>
    <property type="match status" value="1"/>
</dbReference>
<evidence type="ECO:0000313" key="2">
    <source>
        <dbReference type="EMBL" id="QAR30142.1"/>
    </source>
</evidence>
<dbReference type="Proteomes" id="UP000287701">
    <property type="component" value="Chromosome"/>
</dbReference>
<evidence type="ECO:0000313" key="3">
    <source>
        <dbReference type="Proteomes" id="UP000287701"/>
    </source>
</evidence>
<proteinExistence type="predicted"/>
<dbReference type="EMBL" id="CP035107">
    <property type="protein sequence ID" value="QAR30142.1"/>
    <property type="molecule type" value="Genomic_DNA"/>
</dbReference>
<evidence type="ECO:0000259" key="1">
    <source>
        <dbReference type="Pfam" id="PF14322"/>
    </source>
</evidence>
<reference evidence="2 3" key="1">
    <citation type="submission" date="2019-01" db="EMBL/GenBank/DDBJ databases">
        <title>Whole Genome of Ornithobacterium rhinotracheale FARPER-174b.</title>
        <authorList>
            <person name="Tataje-Lavanda L.A."/>
            <person name="Montalvan A."/>
            <person name="Montesinos R."/>
            <person name="Zimic M."/>
            <person name="Fernandez-Sanchez M."/>
            <person name="Fernandez-Diaz M."/>
        </authorList>
    </citation>
    <scope>NUCLEOTIDE SEQUENCE [LARGE SCALE GENOMIC DNA]</scope>
    <source>
        <strain evidence="2 3">FARPER-174b</strain>
    </source>
</reference>
<sequence>MKITKYILAISLLPLTFSCDGFLSEMPDDRAVIDSPEKIGELLTYAYPAQNHQMFCYAMSDNATEKKRSSRKSTIMEDAYNWDEFRDTMQDTPESYWSACYAAIKQANHALDAIQDRVKNGEVPDNLKAYYGEALIARAYSHFMLVNLWSKSYNPSTAGDNLGIPYVKKPETNVLTKYNRGTVESVYKDIQADIEEGLKYIDDTAYENKKLHWNKDAANTFAARFYSVIGDFEKVLEFTNKVLSTDPAGQLRDLNGEYASMDINELILQWSKADERANLLTVPQYSNWFVYLFGSYQYGMSTEMYRFLFQKPFVGGDWVWDPYGSDPDIFMIKWGFHRQRDGVNSGTGYYMIMNALVQIEETLMLRMEANTMLNNFDQVEKDMNAYLSTRIKKYSMEKNIANYEKIDNYYNEANIHYGLNPFYVLSDKQRTYVNCIYDLRRREFYYTGNRWFDLKRFNSRVMHYYKNQREPVFLEANDNRRELQIPQSAQAQGIEANPR</sequence>
<dbReference type="OrthoDB" id="1147023at2"/>
<organism evidence="2 3">
    <name type="scientific">Ornithobacterium rhinotracheale</name>
    <dbReference type="NCBI Taxonomy" id="28251"/>
    <lineage>
        <taxon>Bacteria</taxon>
        <taxon>Pseudomonadati</taxon>
        <taxon>Bacteroidota</taxon>
        <taxon>Flavobacteriia</taxon>
        <taxon>Flavobacteriales</taxon>
        <taxon>Weeksellaceae</taxon>
        <taxon>Ornithobacterium</taxon>
    </lineage>
</organism>
<dbReference type="RefSeq" id="WP_128500649.1">
    <property type="nucleotide sequence ID" value="NZ_CP035107.1"/>
</dbReference>
<dbReference type="AlphaFoldDB" id="A0A410JPU1"/>
<protein>
    <submittedName>
        <fullName evidence="2">RagB/SusD family nutrient uptake outer membrane protein</fullName>
    </submittedName>
</protein>
<dbReference type="GO" id="GO:0009279">
    <property type="term" value="C:cell outer membrane"/>
    <property type="evidence" value="ECO:0007669"/>
    <property type="project" value="UniProtKB-SubCell"/>
</dbReference>
<dbReference type="PROSITE" id="PS51257">
    <property type="entry name" value="PROKAR_LIPOPROTEIN"/>
    <property type="match status" value="1"/>
</dbReference>